<dbReference type="InterPro" id="IPR050836">
    <property type="entry name" value="SDS22/Internalin_LRR"/>
</dbReference>
<accession>A0ABZ2Z8J5</accession>
<dbReference type="PROSITE" id="PS51450">
    <property type="entry name" value="LRR"/>
    <property type="match status" value="1"/>
</dbReference>
<dbReference type="InterPro" id="IPR032171">
    <property type="entry name" value="COR-A"/>
</dbReference>
<keyword evidence="2" id="KW-0677">Repeat</keyword>
<dbReference type="Gene3D" id="3.40.50.10140">
    <property type="entry name" value="Toll/interleukin-1 receptor homology (TIR) domain"/>
    <property type="match status" value="1"/>
</dbReference>
<dbReference type="SUPFAM" id="SSF52540">
    <property type="entry name" value="P-loop containing nucleoside triphosphate hydrolases"/>
    <property type="match status" value="1"/>
</dbReference>
<dbReference type="SUPFAM" id="SSF52200">
    <property type="entry name" value="Toll/Interleukin receptor TIR domain"/>
    <property type="match status" value="1"/>
</dbReference>
<dbReference type="InterPro" id="IPR001611">
    <property type="entry name" value="Leu-rich_rpt"/>
</dbReference>
<keyword evidence="5" id="KW-1185">Reference proteome</keyword>
<gene>
    <name evidence="4" type="ORF">WJU22_07305</name>
</gene>
<dbReference type="RefSeq" id="WP_341842588.1">
    <property type="nucleotide sequence ID" value="NZ_CP149792.1"/>
</dbReference>
<dbReference type="Pfam" id="PF13676">
    <property type="entry name" value="TIR_2"/>
    <property type="match status" value="1"/>
</dbReference>
<dbReference type="SUPFAM" id="SSF52058">
    <property type="entry name" value="L domain-like"/>
    <property type="match status" value="1"/>
</dbReference>
<evidence type="ECO:0000259" key="3">
    <source>
        <dbReference type="PROSITE" id="PS50104"/>
    </source>
</evidence>
<feature type="domain" description="TIR" evidence="3">
    <location>
        <begin position="992"/>
        <end position="1135"/>
    </location>
</feature>
<protein>
    <submittedName>
        <fullName evidence="4">COR domain-containing protein</fullName>
    </submittedName>
</protein>
<dbReference type="PANTHER" id="PTHR46652">
    <property type="entry name" value="LEUCINE-RICH REPEAT AND IQ DOMAIN-CONTAINING PROTEIN 1-RELATED"/>
    <property type="match status" value="1"/>
</dbReference>
<reference evidence="4 5" key="1">
    <citation type="submission" date="2024-03" db="EMBL/GenBank/DDBJ databases">
        <title>Chitinophaga caseinilytica sp. nov., a casein hydrolysing bacterium isolated from forest soil.</title>
        <authorList>
            <person name="Lee D.S."/>
            <person name="Han D.M."/>
            <person name="Baek J.H."/>
            <person name="Choi D.G."/>
            <person name="Jeon J.H."/>
            <person name="Jeon C.O."/>
        </authorList>
    </citation>
    <scope>NUCLEOTIDE SEQUENCE [LARGE SCALE GENOMIC DNA]</scope>
    <source>
        <strain evidence="4 5">KACC 19118</strain>
    </source>
</reference>
<sequence length="1135" mass="130159">MSIKPASIVKLEKQLGRTLVNLPRNEFIVDGQLAPNAFSLDDSSNIVTVLSLTGLQLNPDWLIPFKHVTHLGLRDCHQSDITYLANFKQLFILDISYNQIVDISPLRHLSFLIYVDVRSNAVFDLSPLYTQLKESAFAYLEAGDNPLFYPESKIANQGPKAITNWIDRRLDVAQKKIASCQQHKHTTLDLGNLGLTDLSLLPELFNLSHLKTLILSNEWGVSQMNKGVKMLTSSNSILPNNIFYVPPEIRKLNNLETVIAGGDWAASNGYFRRWRIKSIIPFQKIKKLKYLNVSNNMISGTVNLTSFPNLTELIANNNFISDVSSYYILRTVENINLSNNLLKNADFLKKMPNASTVDLHSNDISNVFEIRDIVLDKTIKDSKWQSNTINIANNPLDVPNIQVIVQGMNAVKRFFDQYEAERSVHISLYKNDDIKIVFAGNSNAGKSSLAERLMSDGWNEQLPTTHWMEIKRWQPVRNGRKYNIRIFDFGGQEYYHDTHYLFFSNNTAYVLLWDLWSNNYDECEIQQMQKDHSKTNVSVQGFPIPYWLESIAYHTQKKSAKTERTYTTFPINSGNEIRLVGSDVSNGIEYIITSNNVVLDVKSPPNILITQNKVEFSYYTHFLDQAQLKIQYPAIYEFANISAKTGRGMEHFKDLLFEMIDSLPISERECLGTWGAIKQEIENGVKDKDREMSLGDFRKFCNHIISLMPEVKNAGLKSTDALWFSLADTQSYARYLNDIGLVLYFPDNDYLKDKVFVKQDYVLKKIYNILEGLHGLNGKFDEAHIIEALGKPKFDKECETIIELMKHFKIVFPHPSQPGIYIAPLYLPARPSKSISIFLDDGHRPSYRFLFQGFIHKHIILEFFHLYGQQALKDEHGPLYYYWKNGIVIRDEPSQGIVMVRFSNATATSKAYIDVFSLSKSADKSFLKKITDELERLSADMNVKKAVTADGENFVPIDVLHAAETANQWVFQHNGIYFDLKLFRAHLKNELKMKKIFISYSKTDAHYLQQLENHLSALKRNGSISTWNCRQLVPGDKWDGKIKNELEEADIIIFLVSADFMATDYIWDIEIKRAIERENENPDVKVVPIIIRSCAWEDTPLSVYNTAPKKAMVLDLAKNIDEAFTDAVRDLKKIL</sequence>
<dbReference type="Gene3D" id="3.40.50.300">
    <property type="entry name" value="P-loop containing nucleotide triphosphate hydrolases"/>
    <property type="match status" value="1"/>
</dbReference>
<dbReference type="SMART" id="SM00255">
    <property type="entry name" value="TIR"/>
    <property type="match status" value="1"/>
</dbReference>
<dbReference type="InterPro" id="IPR032675">
    <property type="entry name" value="LRR_dom_sf"/>
</dbReference>
<dbReference type="PROSITE" id="PS50104">
    <property type="entry name" value="TIR"/>
    <property type="match status" value="1"/>
</dbReference>
<dbReference type="PANTHER" id="PTHR46652:SF3">
    <property type="entry name" value="LEUCINE-RICH REPEAT-CONTAINING PROTEIN 9"/>
    <property type="match status" value="1"/>
</dbReference>
<dbReference type="EMBL" id="CP150096">
    <property type="protein sequence ID" value="WZN47982.1"/>
    <property type="molecule type" value="Genomic_DNA"/>
</dbReference>
<proteinExistence type="predicted"/>
<dbReference type="Pfam" id="PF08477">
    <property type="entry name" value="Roc"/>
    <property type="match status" value="1"/>
</dbReference>
<dbReference type="InterPro" id="IPR000157">
    <property type="entry name" value="TIR_dom"/>
</dbReference>
<dbReference type="InterPro" id="IPR025875">
    <property type="entry name" value="Leu-rich_rpt_4"/>
</dbReference>
<name>A0ABZ2Z8J5_9BACT</name>
<keyword evidence="1" id="KW-0433">Leucine-rich repeat</keyword>
<evidence type="ECO:0000313" key="4">
    <source>
        <dbReference type="EMBL" id="WZN47982.1"/>
    </source>
</evidence>
<dbReference type="Proteomes" id="UP001449657">
    <property type="component" value="Chromosome"/>
</dbReference>
<dbReference type="Pfam" id="PF12799">
    <property type="entry name" value="LRR_4"/>
    <property type="match status" value="1"/>
</dbReference>
<evidence type="ECO:0000256" key="2">
    <source>
        <dbReference type="ARBA" id="ARBA00022737"/>
    </source>
</evidence>
<evidence type="ECO:0000256" key="1">
    <source>
        <dbReference type="ARBA" id="ARBA00022614"/>
    </source>
</evidence>
<dbReference type="InterPro" id="IPR035897">
    <property type="entry name" value="Toll_tir_struct_dom_sf"/>
</dbReference>
<dbReference type="Gene3D" id="3.80.10.10">
    <property type="entry name" value="Ribonuclease Inhibitor"/>
    <property type="match status" value="2"/>
</dbReference>
<dbReference type="Pfam" id="PF16095">
    <property type="entry name" value="COR-A"/>
    <property type="match status" value="1"/>
</dbReference>
<evidence type="ECO:0000313" key="5">
    <source>
        <dbReference type="Proteomes" id="UP001449657"/>
    </source>
</evidence>
<dbReference type="InterPro" id="IPR027417">
    <property type="entry name" value="P-loop_NTPase"/>
</dbReference>
<organism evidence="4 5">
    <name type="scientific">Chitinophaga caseinilytica</name>
    <dbReference type="NCBI Taxonomy" id="2267521"/>
    <lineage>
        <taxon>Bacteria</taxon>
        <taxon>Pseudomonadati</taxon>
        <taxon>Bacteroidota</taxon>
        <taxon>Chitinophagia</taxon>
        <taxon>Chitinophagales</taxon>
        <taxon>Chitinophagaceae</taxon>
        <taxon>Chitinophaga</taxon>
    </lineage>
</organism>